<dbReference type="PANTHER" id="PTHR47432:SF1">
    <property type="entry name" value="CELL WALL ASSEMBLY REGULATOR SMI1"/>
    <property type="match status" value="1"/>
</dbReference>
<dbReference type="Gene3D" id="3.40.1580.10">
    <property type="entry name" value="SMI1/KNR4-like"/>
    <property type="match status" value="1"/>
</dbReference>
<gene>
    <name evidence="2" type="ORF">ACFW6T_05500</name>
</gene>
<comment type="caution">
    <text evidence="2">The sequence shown here is derived from an EMBL/GenBank/DDBJ whole genome shotgun (WGS) entry which is preliminary data.</text>
</comment>
<dbReference type="SUPFAM" id="SSF160631">
    <property type="entry name" value="SMI1/KNR4-like"/>
    <property type="match status" value="1"/>
</dbReference>
<evidence type="ECO:0000259" key="1">
    <source>
        <dbReference type="SMART" id="SM00860"/>
    </source>
</evidence>
<evidence type="ECO:0000313" key="2">
    <source>
        <dbReference type="EMBL" id="MFE1351431.1"/>
    </source>
</evidence>
<dbReference type="EMBL" id="JBHYPX010000006">
    <property type="protein sequence ID" value="MFE1351431.1"/>
    <property type="molecule type" value="Genomic_DNA"/>
</dbReference>
<evidence type="ECO:0000313" key="3">
    <source>
        <dbReference type="Proteomes" id="UP001599542"/>
    </source>
</evidence>
<accession>A0ABW6GFA9</accession>
<sequence length="502" mass="52887">MGLTAEQVARETAAQVAARAPEGWTRCVLTGYAGATGGHALSGEYTVPGHPDRLLVHLPDLARLGAVLGASHGWPATVLELTCRPSGAFDLVAFPEGPLHGLDPGSNWTLVLEPDHRPAEPGGTGADHPAVPHPSADPALAVERLHALLRQDAEERGEAAELRPPVTEERLAAVERRLGRALPADLRALYREADGDGGREVLGGYAWLPIGWRADAPDSAPDREWFDWRHQWDKVVFDARPAHTVRRRTAHPGWIPIATTYDGDYIAVDLAPAADGHHGQVIEIGTTFEDGPGLLAPSVTAWLGRLLELPGAEPPDEERQQLVVSTLDDGLTPRTQAVHLNDAPSPVDLAPLATTRLRRLHLNRCATADLSPLAALPLEDLQVGLTAGADLAPLTGHPRLASLAVRADHPVDLAPLRTLPALRALDLSGCPAADPAPLAELPGLRYLALTSPQWDALAAAGRLPTNLAAARLAGDASLSGALDLLAALGTDTSAAVRLSGSQ</sequence>
<dbReference type="SUPFAM" id="SSF52058">
    <property type="entry name" value="L domain-like"/>
    <property type="match status" value="1"/>
</dbReference>
<dbReference type="InterPro" id="IPR037883">
    <property type="entry name" value="Knr4/Smi1-like_sf"/>
</dbReference>
<dbReference type="InterPro" id="IPR051873">
    <property type="entry name" value="KNR4/SMI1_regulator"/>
</dbReference>
<dbReference type="PANTHER" id="PTHR47432">
    <property type="entry name" value="CELL WALL ASSEMBLY REGULATOR SMI1"/>
    <property type="match status" value="1"/>
</dbReference>
<keyword evidence="3" id="KW-1185">Reference proteome</keyword>
<dbReference type="Proteomes" id="UP001599542">
    <property type="component" value="Unassembled WGS sequence"/>
</dbReference>
<dbReference type="RefSeq" id="WP_380319887.1">
    <property type="nucleotide sequence ID" value="NZ_JBHYPW010000010.1"/>
</dbReference>
<proteinExistence type="predicted"/>
<dbReference type="Pfam" id="PF09346">
    <property type="entry name" value="SMI1_KNR4"/>
    <property type="match status" value="1"/>
</dbReference>
<reference evidence="2 3" key="1">
    <citation type="submission" date="2024-09" db="EMBL/GenBank/DDBJ databases">
        <title>The Natural Products Discovery Center: Release of the First 8490 Sequenced Strains for Exploring Actinobacteria Biosynthetic Diversity.</title>
        <authorList>
            <person name="Kalkreuter E."/>
            <person name="Kautsar S.A."/>
            <person name="Yang D."/>
            <person name="Bader C.D."/>
            <person name="Teijaro C.N."/>
            <person name="Fluegel L."/>
            <person name="Davis C.M."/>
            <person name="Simpson J.R."/>
            <person name="Lauterbach L."/>
            <person name="Steele A.D."/>
            <person name="Gui C."/>
            <person name="Meng S."/>
            <person name="Li G."/>
            <person name="Viehrig K."/>
            <person name="Ye F."/>
            <person name="Su P."/>
            <person name="Kiefer A.F."/>
            <person name="Nichols A."/>
            <person name="Cepeda A.J."/>
            <person name="Yan W."/>
            <person name="Fan B."/>
            <person name="Jiang Y."/>
            <person name="Adhikari A."/>
            <person name="Zheng C.-J."/>
            <person name="Schuster L."/>
            <person name="Cowan T.M."/>
            <person name="Smanski M.J."/>
            <person name="Chevrette M.G."/>
            <person name="De Carvalho L.P.S."/>
            <person name="Shen B."/>
        </authorList>
    </citation>
    <scope>NUCLEOTIDE SEQUENCE [LARGE SCALE GENOMIC DNA]</scope>
    <source>
        <strain evidence="2 3">NPDC058753</strain>
    </source>
</reference>
<name>A0ABW6GFA9_9ACTN</name>
<organism evidence="2 3">
    <name type="scientific">Kitasatospora phosalacinea</name>
    <dbReference type="NCBI Taxonomy" id="2065"/>
    <lineage>
        <taxon>Bacteria</taxon>
        <taxon>Bacillati</taxon>
        <taxon>Actinomycetota</taxon>
        <taxon>Actinomycetes</taxon>
        <taxon>Kitasatosporales</taxon>
        <taxon>Streptomycetaceae</taxon>
        <taxon>Kitasatospora</taxon>
    </lineage>
</organism>
<feature type="domain" description="Knr4/Smi1-like" evidence="1">
    <location>
        <begin position="165"/>
        <end position="305"/>
    </location>
</feature>
<dbReference type="InterPro" id="IPR018958">
    <property type="entry name" value="Knr4/Smi1-like_dom"/>
</dbReference>
<dbReference type="InterPro" id="IPR032675">
    <property type="entry name" value="LRR_dom_sf"/>
</dbReference>
<dbReference type="Gene3D" id="3.80.10.10">
    <property type="entry name" value="Ribonuclease Inhibitor"/>
    <property type="match status" value="1"/>
</dbReference>
<dbReference type="SMART" id="SM00860">
    <property type="entry name" value="SMI1_KNR4"/>
    <property type="match status" value="1"/>
</dbReference>
<protein>
    <submittedName>
        <fullName evidence="2">SMI1/KNR4 family protein</fullName>
    </submittedName>
</protein>